<evidence type="ECO:0000313" key="2">
    <source>
        <dbReference type="Proteomes" id="UP001642540"/>
    </source>
</evidence>
<evidence type="ECO:0000313" key="1">
    <source>
        <dbReference type="EMBL" id="CAL8084704.1"/>
    </source>
</evidence>
<protein>
    <recommendedName>
        <fullName evidence="3">RNA-directed DNA polymerase from mobile element jockey</fullName>
    </recommendedName>
</protein>
<name>A0ABP1Q426_9HEXA</name>
<organism evidence="1 2">
    <name type="scientific">Orchesella dallaii</name>
    <dbReference type="NCBI Taxonomy" id="48710"/>
    <lineage>
        <taxon>Eukaryota</taxon>
        <taxon>Metazoa</taxon>
        <taxon>Ecdysozoa</taxon>
        <taxon>Arthropoda</taxon>
        <taxon>Hexapoda</taxon>
        <taxon>Collembola</taxon>
        <taxon>Entomobryomorpha</taxon>
        <taxon>Entomobryoidea</taxon>
        <taxon>Orchesellidae</taxon>
        <taxon>Orchesellinae</taxon>
        <taxon>Orchesella</taxon>
    </lineage>
</organism>
<evidence type="ECO:0008006" key="3">
    <source>
        <dbReference type="Google" id="ProtNLM"/>
    </source>
</evidence>
<sequence length="267" mass="32112">MLSNWCKENKMKIHVGKTKAMLFRTRYQKCCRELHININGQIIENVNQFKYLGLVINQSLSFEEHYEKTCRNMTNRLHLLKRYKKYFSEKWRLIFATSLILSLLEYCLPVWGKLNATKSERLNKIIIRTANSVVLNNAKSTKTCEERYEVLEKLNWLTVEERLIVYSLNFVKKNILCETSSLKDCFPSFQQKSSSQDSEEQVCLRNEKDFIVPRMRTEFGKSTFYYRTIQMWNQLPAEVKEIQIEEGFDYRLRQHILKDRTNIYQYF</sequence>
<reference evidence="1 2" key="1">
    <citation type="submission" date="2024-08" db="EMBL/GenBank/DDBJ databases">
        <authorList>
            <person name="Cucini C."/>
            <person name="Frati F."/>
        </authorList>
    </citation>
    <scope>NUCLEOTIDE SEQUENCE [LARGE SCALE GENOMIC DNA]</scope>
</reference>
<keyword evidence="2" id="KW-1185">Reference proteome</keyword>
<gene>
    <name evidence="1" type="ORF">ODALV1_LOCUS5885</name>
</gene>
<dbReference type="Proteomes" id="UP001642540">
    <property type="component" value="Unassembled WGS sequence"/>
</dbReference>
<dbReference type="PANTHER" id="PTHR33332">
    <property type="entry name" value="REVERSE TRANSCRIPTASE DOMAIN-CONTAINING PROTEIN"/>
    <property type="match status" value="1"/>
</dbReference>
<accession>A0ABP1Q426</accession>
<proteinExistence type="predicted"/>
<comment type="caution">
    <text evidence="1">The sequence shown here is derived from an EMBL/GenBank/DDBJ whole genome shotgun (WGS) entry which is preliminary data.</text>
</comment>
<dbReference type="EMBL" id="CAXLJM020000018">
    <property type="protein sequence ID" value="CAL8084704.1"/>
    <property type="molecule type" value="Genomic_DNA"/>
</dbReference>